<evidence type="ECO:0000313" key="14">
    <source>
        <dbReference type="Proteomes" id="UP000307217"/>
    </source>
</evidence>
<name>A0A5S3UY15_9GAMM</name>
<evidence type="ECO:0000256" key="6">
    <source>
        <dbReference type="ARBA" id="ARBA00022989"/>
    </source>
</evidence>
<keyword evidence="5 8" id="KW-0653">Protein transport</keyword>
<feature type="transmembrane region" description="Helical" evidence="9">
    <location>
        <begin position="72"/>
        <end position="98"/>
    </location>
</feature>
<evidence type="ECO:0000256" key="2">
    <source>
        <dbReference type="ARBA" id="ARBA00022448"/>
    </source>
</evidence>
<evidence type="ECO:0000259" key="10">
    <source>
        <dbReference type="Pfam" id="PF01618"/>
    </source>
</evidence>
<feature type="transmembrane region" description="Helical" evidence="9">
    <location>
        <begin position="13"/>
        <end position="34"/>
    </location>
</feature>
<keyword evidence="7 9" id="KW-0472">Membrane</keyword>
<dbReference type="RefSeq" id="WP_138593675.1">
    <property type="nucleotide sequence ID" value="NZ_PNBW01000079.1"/>
</dbReference>
<dbReference type="InterPro" id="IPR002898">
    <property type="entry name" value="MotA_ExbB_proton_chnl"/>
</dbReference>
<evidence type="ECO:0000313" key="13">
    <source>
        <dbReference type="Proteomes" id="UP000307164"/>
    </source>
</evidence>
<dbReference type="PANTHER" id="PTHR30625">
    <property type="entry name" value="PROTEIN TOLQ"/>
    <property type="match status" value="1"/>
</dbReference>
<dbReference type="GO" id="GO:0017038">
    <property type="term" value="P:protein import"/>
    <property type="evidence" value="ECO:0007669"/>
    <property type="project" value="TreeGrafter"/>
</dbReference>
<dbReference type="EMBL" id="PNBW01000079">
    <property type="protein sequence ID" value="TMO72415.1"/>
    <property type="molecule type" value="Genomic_DNA"/>
</dbReference>
<comment type="similarity">
    <text evidence="8">Belongs to the exbB/tolQ family.</text>
</comment>
<sequence>MNEVITQLGMMKWPFLCLSSLALALILERVWVLLEGLIKLKNSKVLLAQMPLHLEPLQLFIQRCVVQWRKRLALISLIGMLSPLLGLFGTVWGLVVMFRDIAHSQQAVTPALLADGLWGAMYSTVVGLAIAIPCIFSHGLCQALAGYMQTELTLFANERVSNMQVQHA</sequence>
<protein>
    <submittedName>
        <fullName evidence="11">MotA/TolQ/ExbB proton channel family protein</fullName>
    </submittedName>
</protein>
<dbReference type="Proteomes" id="UP000307217">
    <property type="component" value="Unassembled WGS sequence"/>
</dbReference>
<keyword evidence="4 9" id="KW-0812">Transmembrane</keyword>
<comment type="caution">
    <text evidence="11">The sequence shown here is derived from an EMBL/GenBank/DDBJ whole genome shotgun (WGS) entry which is preliminary data.</text>
</comment>
<proteinExistence type="inferred from homology"/>
<keyword evidence="13" id="KW-1185">Reference proteome</keyword>
<evidence type="ECO:0000256" key="8">
    <source>
        <dbReference type="RuleBase" id="RU004057"/>
    </source>
</evidence>
<reference evidence="13 14" key="1">
    <citation type="submission" date="2018-01" db="EMBL/GenBank/DDBJ databases">
        <authorList>
            <person name="Paulsen S."/>
            <person name="Gram L.K."/>
        </authorList>
    </citation>
    <scope>NUCLEOTIDE SEQUENCE [LARGE SCALE GENOMIC DNA]</scope>
    <source>
        <strain evidence="11 14">S3790</strain>
        <strain evidence="12 13">S3895</strain>
    </source>
</reference>
<evidence type="ECO:0000256" key="1">
    <source>
        <dbReference type="ARBA" id="ARBA00004651"/>
    </source>
</evidence>
<evidence type="ECO:0000256" key="7">
    <source>
        <dbReference type="ARBA" id="ARBA00023136"/>
    </source>
</evidence>
<feature type="transmembrane region" description="Helical" evidence="9">
    <location>
        <begin position="118"/>
        <end position="141"/>
    </location>
</feature>
<evidence type="ECO:0000313" key="12">
    <source>
        <dbReference type="EMBL" id="TMO72415.1"/>
    </source>
</evidence>
<gene>
    <name evidence="11" type="ORF">CWC19_20095</name>
    <name evidence="12" type="ORF">CWC20_15215</name>
</gene>
<evidence type="ECO:0000313" key="11">
    <source>
        <dbReference type="EMBL" id="TMO62555.1"/>
    </source>
</evidence>
<evidence type="ECO:0000256" key="4">
    <source>
        <dbReference type="ARBA" id="ARBA00022692"/>
    </source>
</evidence>
<comment type="subcellular location">
    <subcellularLocation>
        <location evidence="1">Cell membrane</location>
        <topology evidence="1">Multi-pass membrane protein</topology>
    </subcellularLocation>
    <subcellularLocation>
        <location evidence="8">Membrane</location>
        <topology evidence="8">Multi-pass membrane protein</topology>
    </subcellularLocation>
</comment>
<dbReference type="PANTHER" id="PTHR30625:SF15">
    <property type="entry name" value="BIOPOLYMER TRANSPORT PROTEIN EXBB"/>
    <property type="match status" value="1"/>
</dbReference>
<dbReference type="EMBL" id="PNBX01000134">
    <property type="protein sequence ID" value="TMO62555.1"/>
    <property type="molecule type" value="Genomic_DNA"/>
</dbReference>
<feature type="domain" description="MotA/TolQ/ExbB proton channel" evidence="10">
    <location>
        <begin position="60"/>
        <end position="144"/>
    </location>
</feature>
<dbReference type="Pfam" id="PF01618">
    <property type="entry name" value="MotA_ExbB"/>
    <property type="match status" value="1"/>
</dbReference>
<keyword evidence="3" id="KW-1003">Cell membrane</keyword>
<dbReference type="AlphaFoldDB" id="A0A5S3UY15"/>
<keyword evidence="6 9" id="KW-1133">Transmembrane helix</keyword>
<dbReference type="Proteomes" id="UP000307164">
    <property type="component" value="Unassembled WGS sequence"/>
</dbReference>
<keyword evidence="2 8" id="KW-0813">Transport</keyword>
<evidence type="ECO:0000256" key="3">
    <source>
        <dbReference type="ARBA" id="ARBA00022475"/>
    </source>
</evidence>
<organism evidence="11 14">
    <name type="scientific">Pseudoalteromonas aurantia</name>
    <dbReference type="NCBI Taxonomy" id="43654"/>
    <lineage>
        <taxon>Bacteria</taxon>
        <taxon>Pseudomonadati</taxon>
        <taxon>Pseudomonadota</taxon>
        <taxon>Gammaproteobacteria</taxon>
        <taxon>Alteromonadales</taxon>
        <taxon>Pseudoalteromonadaceae</taxon>
        <taxon>Pseudoalteromonas</taxon>
    </lineage>
</organism>
<evidence type="ECO:0000256" key="5">
    <source>
        <dbReference type="ARBA" id="ARBA00022927"/>
    </source>
</evidence>
<accession>A0A5S3UY15</accession>
<dbReference type="InterPro" id="IPR050790">
    <property type="entry name" value="ExbB/TolQ_transport"/>
</dbReference>
<evidence type="ECO:0000256" key="9">
    <source>
        <dbReference type="SAM" id="Phobius"/>
    </source>
</evidence>
<dbReference type="GO" id="GO:0005886">
    <property type="term" value="C:plasma membrane"/>
    <property type="evidence" value="ECO:0007669"/>
    <property type="project" value="UniProtKB-SubCell"/>
</dbReference>
<reference evidence="11" key="3">
    <citation type="submission" date="2019-09" db="EMBL/GenBank/DDBJ databases">
        <title>Co-occurence of chitin degradation, pigmentation and bioactivity in marine Pseudoalteromonas.</title>
        <authorList>
            <person name="Sonnenschein E.C."/>
            <person name="Bech P.K."/>
        </authorList>
    </citation>
    <scope>NUCLEOTIDE SEQUENCE</scope>
    <source>
        <strain evidence="11">S3790</strain>
        <strain evidence="12 13">S3895</strain>
    </source>
</reference>
<reference evidence="14" key="2">
    <citation type="submission" date="2019-06" db="EMBL/GenBank/DDBJ databases">
        <title>Co-occurence of chitin degradation, pigmentation and bioactivity in marine Pseudoalteromonas.</title>
        <authorList>
            <person name="Sonnenschein E.C."/>
            <person name="Bech P.K."/>
        </authorList>
    </citation>
    <scope>NUCLEOTIDE SEQUENCE [LARGE SCALE GENOMIC DNA]</scope>
    <source>
        <strain evidence="14">S3790</strain>
    </source>
</reference>
<dbReference type="OrthoDB" id="4045at2"/>